<dbReference type="EMBL" id="HE717023">
    <property type="protein sequence ID" value="CCG46069.1"/>
    <property type="molecule type" value="Genomic_DNA"/>
</dbReference>
<protein>
    <submittedName>
        <fullName evidence="1">Uncharacterized protein</fullName>
    </submittedName>
</protein>
<gene>
    <name evidence="1" type="ordered locus">HBHAL_3724</name>
</gene>
<accession>I0JPJ9</accession>
<dbReference type="HOGENOM" id="CLU_3403864_0_0_9"/>
<proteinExistence type="predicted"/>
<organism evidence="1 2">
    <name type="scientific">Halobacillus halophilus (strain ATCC 35676 / DSM 2266 / JCM 20832 / KCTC 3685 / LMG 17431 / NBRC 102448 / NCIMB 2269)</name>
    <name type="common">Sporosarcina halophila</name>
    <dbReference type="NCBI Taxonomy" id="866895"/>
    <lineage>
        <taxon>Bacteria</taxon>
        <taxon>Bacillati</taxon>
        <taxon>Bacillota</taxon>
        <taxon>Bacilli</taxon>
        <taxon>Bacillales</taxon>
        <taxon>Bacillaceae</taxon>
        <taxon>Halobacillus</taxon>
    </lineage>
</organism>
<dbReference type="Proteomes" id="UP000007397">
    <property type="component" value="Chromosome"/>
</dbReference>
<dbReference type="AlphaFoldDB" id="I0JPJ9"/>
<keyword evidence="2" id="KW-1185">Reference proteome</keyword>
<evidence type="ECO:0000313" key="1">
    <source>
        <dbReference type="EMBL" id="CCG46069.1"/>
    </source>
</evidence>
<evidence type="ECO:0000313" key="2">
    <source>
        <dbReference type="Proteomes" id="UP000007397"/>
    </source>
</evidence>
<dbReference type="KEGG" id="hhd:HBHAL_3724"/>
<sequence length="30" mass="3649">MMRIIAAFSYVYKEIEQENYLLEETIKYGC</sequence>
<name>I0JPJ9_HALH3</name>
<reference evidence="1 2" key="1">
    <citation type="journal article" date="2013" name="Environ. Microbiol.">
        <title>Chloride and organic osmolytes: a hybrid strategy to cope with elevated salinities by the moderately halophilic, chloride-dependent bacterium Halobacillus halophilus.</title>
        <authorList>
            <person name="Saum S.H."/>
            <person name="Pfeiffer F."/>
            <person name="Palm P."/>
            <person name="Rampp M."/>
            <person name="Schuster S.C."/>
            <person name="Muller V."/>
            <person name="Oesterhelt D."/>
        </authorList>
    </citation>
    <scope>NUCLEOTIDE SEQUENCE [LARGE SCALE GENOMIC DNA]</scope>
    <source>
        <strain evidence="2">ATCC 35676 / DSM 2266 / JCM 20832 / KCTC 3685 / LMG 17431 / NBRC 102448 / NCIMB 2269</strain>
    </source>
</reference>